<reference evidence="10 11" key="1">
    <citation type="submission" date="2020-08" db="EMBL/GenBank/DDBJ databases">
        <title>Cohnella phylogeny.</title>
        <authorList>
            <person name="Dunlap C."/>
        </authorList>
    </citation>
    <scope>NUCLEOTIDE SEQUENCE [LARGE SCALE GENOMIC DNA]</scope>
    <source>
        <strain evidence="10 11">CBP 2801</strain>
    </source>
</reference>
<feature type="transmembrane region" description="Helical" evidence="8">
    <location>
        <begin position="20"/>
        <end position="45"/>
    </location>
</feature>
<dbReference type="PANTHER" id="PTHR42718:SF9">
    <property type="entry name" value="MAJOR FACILITATOR SUPERFAMILY MULTIDRUG TRANSPORTER MFSC"/>
    <property type="match status" value="1"/>
</dbReference>
<feature type="transmembrane region" description="Helical" evidence="8">
    <location>
        <begin position="365"/>
        <end position="391"/>
    </location>
</feature>
<evidence type="ECO:0000256" key="5">
    <source>
        <dbReference type="ARBA" id="ARBA00022692"/>
    </source>
</evidence>
<dbReference type="NCBIfam" id="TIGR00711">
    <property type="entry name" value="efflux_EmrB"/>
    <property type="match status" value="1"/>
</dbReference>
<comment type="similarity">
    <text evidence="2">Belongs to the major facilitator superfamily. EmrB family.</text>
</comment>
<comment type="caution">
    <text evidence="10">The sequence shown here is derived from an EMBL/GenBank/DDBJ whole genome shotgun (WGS) entry which is preliminary data.</text>
</comment>
<accession>A0A7X0SHM7</accession>
<feature type="transmembrane region" description="Helical" evidence="8">
    <location>
        <begin position="146"/>
        <end position="168"/>
    </location>
</feature>
<dbReference type="Gene3D" id="1.20.1250.20">
    <property type="entry name" value="MFS general substrate transporter like domains"/>
    <property type="match status" value="1"/>
</dbReference>
<dbReference type="InterPro" id="IPR004638">
    <property type="entry name" value="EmrB-like"/>
</dbReference>
<feature type="transmembrane region" description="Helical" evidence="8">
    <location>
        <begin position="437"/>
        <end position="457"/>
    </location>
</feature>
<sequence>MENASLAQARTAPAARSRVWLLLGLSLGYFLVLLDTTIVSVALPALRDDLGGGLSGLQWVANAYTIVFAGLLLTGGGLADRLGAKRVFMSGLILFLAASALSAAAPTLGALIGLRALLGVGGAALVPSSMALIAHAYADPAQRTRALGVCASISGIALAAGPVVGGILVDTLGWRSIFLINVPIGLFSLAATAFLVTETRRKQRQGFDLGGQITAIAAIGCLSYALVEGGSAGWSSVPVVIAFCAAALSIAGFLLAEAKSRSPLLPLSLFRIPTLSAGMAAGMLANIALSGILFLLPLFFQQTRGLSAHASGLALLPLTLPMTINPIFTGRLASRIGPRIPLTAGFVLAAAGTLIEAAVGPATPYAVTLIALLLIGCGMSLVLPPLMASVISSVPREQSGTASGALNSSRQLGAALGVAILGAIVSGGSFIGGLHLALAVAGILLFCGSAVSFAWIGRKRRSS</sequence>
<dbReference type="GO" id="GO:0005886">
    <property type="term" value="C:plasma membrane"/>
    <property type="evidence" value="ECO:0007669"/>
    <property type="project" value="UniProtKB-SubCell"/>
</dbReference>
<dbReference type="GO" id="GO:0022857">
    <property type="term" value="F:transmembrane transporter activity"/>
    <property type="evidence" value="ECO:0007669"/>
    <property type="project" value="InterPro"/>
</dbReference>
<comment type="subcellular location">
    <subcellularLocation>
        <location evidence="1">Cell membrane</location>
        <topology evidence="1">Multi-pass membrane protein</topology>
    </subcellularLocation>
</comment>
<keyword evidence="3" id="KW-0813">Transport</keyword>
<evidence type="ECO:0000256" key="6">
    <source>
        <dbReference type="ARBA" id="ARBA00022989"/>
    </source>
</evidence>
<dbReference type="InterPro" id="IPR020846">
    <property type="entry name" value="MFS_dom"/>
</dbReference>
<dbReference type="SUPFAM" id="SSF103473">
    <property type="entry name" value="MFS general substrate transporter"/>
    <property type="match status" value="1"/>
</dbReference>
<feature type="transmembrane region" description="Helical" evidence="8">
    <location>
        <begin position="340"/>
        <end position="359"/>
    </location>
</feature>
<name>A0A7X0SHM7_9BACL</name>
<feature type="transmembrane region" description="Helical" evidence="8">
    <location>
        <begin position="112"/>
        <end position="134"/>
    </location>
</feature>
<evidence type="ECO:0000256" key="2">
    <source>
        <dbReference type="ARBA" id="ARBA00008537"/>
    </source>
</evidence>
<feature type="transmembrane region" description="Helical" evidence="8">
    <location>
        <begin position="174"/>
        <end position="197"/>
    </location>
</feature>
<keyword evidence="11" id="KW-1185">Reference proteome</keyword>
<evidence type="ECO:0000256" key="1">
    <source>
        <dbReference type="ARBA" id="ARBA00004651"/>
    </source>
</evidence>
<dbReference type="CDD" id="cd17321">
    <property type="entry name" value="MFS_MMR_MDR_like"/>
    <property type="match status" value="1"/>
</dbReference>
<feature type="transmembrane region" description="Helical" evidence="8">
    <location>
        <begin position="412"/>
        <end position="431"/>
    </location>
</feature>
<dbReference type="AlphaFoldDB" id="A0A7X0SHM7"/>
<dbReference type="PROSITE" id="PS50850">
    <property type="entry name" value="MFS"/>
    <property type="match status" value="1"/>
</dbReference>
<evidence type="ECO:0000313" key="11">
    <source>
        <dbReference type="Proteomes" id="UP000564644"/>
    </source>
</evidence>
<keyword evidence="6 8" id="KW-1133">Transmembrane helix</keyword>
<dbReference type="EMBL" id="JACJVO010000005">
    <property type="protein sequence ID" value="MBB6730138.1"/>
    <property type="molecule type" value="Genomic_DNA"/>
</dbReference>
<keyword evidence="5 8" id="KW-0812">Transmembrane</keyword>
<dbReference type="Gene3D" id="1.20.1720.10">
    <property type="entry name" value="Multidrug resistance protein D"/>
    <property type="match status" value="1"/>
</dbReference>
<dbReference type="InterPro" id="IPR011701">
    <property type="entry name" value="MFS"/>
</dbReference>
<dbReference type="PANTHER" id="PTHR42718">
    <property type="entry name" value="MAJOR FACILITATOR SUPERFAMILY MULTIDRUG TRANSPORTER MFSC"/>
    <property type="match status" value="1"/>
</dbReference>
<organism evidence="10 11">
    <name type="scientific">Cohnella zeiphila</name>
    <dbReference type="NCBI Taxonomy" id="2761120"/>
    <lineage>
        <taxon>Bacteria</taxon>
        <taxon>Bacillati</taxon>
        <taxon>Bacillota</taxon>
        <taxon>Bacilli</taxon>
        <taxon>Bacillales</taxon>
        <taxon>Paenibacillaceae</taxon>
        <taxon>Cohnella</taxon>
    </lineage>
</organism>
<evidence type="ECO:0000256" key="7">
    <source>
        <dbReference type="ARBA" id="ARBA00023136"/>
    </source>
</evidence>
<dbReference type="InterPro" id="IPR036259">
    <property type="entry name" value="MFS_trans_sf"/>
</dbReference>
<dbReference type="Proteomes" id="UP000564644">
    <property type="component" value="Unassembled WGS sequence"/>
</dbReference>
<feature type="domain" description="Major facilitator superfamily (MFS) profile" evidence="9">
    <location>
        <begin position="21"/>
        <end position="460"/>
    </location>
</feature>
<keyword evidence="7 8" id="KW-0472">Membrane</keyword>
<protein>
    <submittedName>
        <fullName evidence="10">DHA2 family efflux MFS transporter permease subunit</fullName>
    </submittedName>
</protein>
<feature type="transmembrane region" description="Helical" evidence="8">
    <location>
        <begin position="306"/>
        <end position="328"/>
    </location>
</feature>
<dbReference type="Pfam" id="PF07690">
    <property type="entry name" value="MFS_1"/>
    <property type="match status" value="1"/>
</dbReference>
<feature type="transmembrane region" description="Helical" evidence="8">
    <location>
        <begin position="209"/>
        <end position="227"/>
    </location>
</feature>
<feature type="transmembrane region" description="Helical" evidence="8">
    <location>
        <begin position="233"/>
        <end position="256"/>
    </location>
</feature>
<dbReference type="RefSeq" id="WP_185127806.1">
    <property type="nucleotide sequence ID" value="NZ_JACJVO010000005.1"/>
</dbReference>
<gene>
    <name evidence="10" type="ORF">H7C18_04435</name>
</gene>
<keyword evidence="4" id="KW-1003">Cell membrane</keyword>
<evidence type="ECO:0000256" key="4">
    <source>
        <dbReference type="ARBA" id="ARBA00022475"/>
    </source>
</evidence>
<evidence type="ECO:0000256" key="3">
    <source>
        <dbReference type="ARBA" id="ARBA00022448"/>
    </source>
</evidence>
<evidence type="ECO:0000256" key="8">
    <source>
        <dbReference type="SAM" id="Phobius"/>
    </source>
</evidence>
<evidence type="ECO:0000259" key="9">
    <source>
        <dbReference type="PROSITE" id="PS50850"/>
    </source>
</evidence>
<feature type="transmembrane region" description="Helical" evidence="8">
    <location>
        <begin position="87"/>
        <end position="106"/>
    </location>
</feature>
<feature type="transmembrane region" description="Helical" evidence="8">
    <location>
        <begin position="277"/>
        <end position="300"/>
    </location>
</feature>
<feature type="transmembrane region" description="Helical" evidence="8">
    <location>
        <begin position="57"/>
        <end position="75"/>
    </location>
</feature>
<proteinExistence type="inferred from homology"/>
<evidence type="ECO:0000313" key="10">
    <source>
        <dbReference type="EMBL" id="MBB6730138.1"/>
    </source>
</evidence>